<evidence type="ECO:0000256" key="8">
    <source>
        <dbReference type="PROSITE-ProRule" id="PRU01050"/>
    </source>
</evidence>
<dbReference type="AlphaFoldDB" id="M1YNK0"/>
<dbReference type="CDD" id="cd04163">
    <property type="entry name" value="Era"/>
    <property type="match status" value="1"/>
</dbReference>
<dbReference type="PRINTS" id="PR00326">
    <property type="entry name" value="GTP1OBG"/>
</dbReference>
<comment type="caution">
    <text evidence="12">The sequence shown here is derived from an EMBL/GenBank/DDBJ whole genome shotgun (WGS) entry which is preliminary data.</text>
</comment>
<organism evidence="12 13">
    <name type="scientific">Nitrospina gracilis (strain 3/211)</name>
    <dbReference type="NCBI Taxonomy" id="1266370"/>
    <lineage>
        <taxon>Bacteria</taxon>
        <taxon>Pseudomonadati</taxon>
        <taxon>Nitrospinota/Tectimicrobiota group</taxon>
        <taxon>Nitrospinota</taxon>
        <taxon>Nitrospinia</taxon>
        <taxon>Nitrospinales</taxon>
        <taxon>Nitrospinaceae</taxon>
        <taxon>Nitrospina</taxon>
    </lineage>
</organism>
<evidence type="ECO:0000256" key="7">
    <source>
        <dbReference type="HAMAP-Rule" id="MF_00367"/>
    </source>
</evidence>
<keyword evidence="7" id="KW-0472">Membrane</keyword>
<dbReference type="FunFam" id="3.40.50.300:FF:000094">
    <property type="entry name" value="GTPase Era"/>
    <property type="match status" value="1"/>
</dbReference>
<dbReference type="RefSeq" id="WP_005011637.1">
    <property type="nucleotide sequence ID" value="NZ_HG422173.1"/>
</dbReference>
<dbReference type="NCBIfam" id="NF000908">
    <property type="entry name" value="PRK00089.1"/>
    <property type="match status" value="1"/>
</dbReference>
<evidence type="ECO:0000259" key="10">
    <source>
        <dbReference type="PROSITE" id="PS50823"/>
    </source>
</evidence>
<keyword evidence="7" id="KW-0699">rRNA-binding</keyword>
<feature type="region of interest" description="G1" evidence="8">
    <location>
        <begin position="23"/>
        <end position="30"/>
    </location>
</feature>
<dbReference type="HOGENOM" id="CLU_038009_1_0_0"/>
<dbReference type="GO" id="GO:0000028">
    <property type="term" value="P:ribosomal small subunit assembly"/>
    <property type="evidence" value="ECO:0007669"/>
    <property type="project" value="TreeGrafter"/>
</dbReference>
<evidence type="ECO:0000256" key="3">
    <source>
        <dbReference type="ARBA" id="ARBA00022517"/>
    </source>
</evidence>
<gene>
    <name evidence="7 12" type="primary">era</name>
    <name evidence="12" type="ORF">NITGR_950058</name>
</gene>
<evidence type="ECO:0000256" key="2">
    <source>
        <dbReference type="ARBA" id="ARBA00020484"/>
    </source>
</evidence>
<feature type="binding site" evidence="7">
    <location>
        <begin position="132"/>
        <end position="135"/>
    </location>
    <ligand>
        <name>GTP</name>
        <dbReference type="ChEBI" id="CHEBI:37565"/>
    </ligand>
</feature>
<feature type="binding site" evidence="7">
    <location>
        <begin position="70"/>
        <end position="74"/>
    </location>
    <ligand>
        <name>GTP</name>
        <dbReference type="ChEBI" id="CHEBI:37565"/>
    </ligand>
</feature>
<dbReference type="FunFam" id="3.30.300.20:FF:000003">
    <property type="entry name" value="GTPase Era"/>
    <property type="match status" value="1"/>
</dbReference>
<keyword evidence="6 7" id="KW-0342">GTP-binding</keyword>
<dbReference type="PANTHER" id="PTHR42698">
    <property type="entry name" value="GTPASE ERA"/>
    <property type="match status" value="1"/>
</dbReference>
<dbReference type="SUPFAM" id="SSF54814">
    <property type="entry name" value="Prokaryotic type KH domain (KH-domain type II)"/>
    <property type="match status" value="1"/>
</dbReference>
<dbReference type="CDD" id="cd22534">
    <property type="entry name" value="KH-II_Era"/>
    <property type="match status" value="1"/>
</dbReference>
<dbReference type="FunCoup" id="M1YNK0">
    <property type="interactions" value="483"/>
</dbReference>
<keyword evidence="7" id="KW-1003">Cell membrane</keyword>
<feature type="region of interest" description="G5" evidence="8">
    <location>
        <begin position="161"/>
        <end position="163"/>
    </location>
</feature>
<dbReference type="Gene3D" id="3.30.300.20">
    <property type="match status" value="1"/>
</dbReference>
<protein>
    <recommendedName>
        <fullName evidence="2 7">GTPase Era</fullName>
    </recommendedName>
</protein>
<dbReference type="InterPro" id="IPR005225">
    <property type="entry name" value="Small_GTP-bd"/>
</dbReference>
<reference evidence="12 13" key="1">
    <citation type="journal article" date="2013" name="Front. Microbiol.">
        <title>The genome of Nitrospina gracilis illuminates the metabolism and evolution of the major marine nitrite oxidizer.</title>
        <authorList>
            <person name="Luecker S."/>
            <person name="Nowka B."/>
            <person name="Rattei T."/>
            <person name="Spieck E."/>
            <person name="and Daims H."/>
        </authorList>
    </citation>
    <scope>NUCLEOTIDE SEQUENCE [LARGE SCALE GENOMIC DNA]</scope>
    <source>
        <strain evidence="12 13">3/211</strain>
    </source>
</reference>
<dbReference type="InterPro" id="IPR009019">
    <property type="entry name" value="KH_sf_prok-type"/>
</dbReference>
<evidence type="ECO:0000256" key="6">
    <source>
        <dbReference type="ARBA" id="ARBA00023134"/>
    </source>
</evidence>
<dbReference type="InterPro" id="IPR027417">
    <property type="entry name" value="P-loop_NTPase"/>
</dbReference>
<proteinExistence type="inferred from homology"/>
<dbReference type="GO" id="GO:0005886">
    <property type="term" value="C:plasma membrane"/>
    <property type="evidence" value="ECO:0007669"/>
    <property type="project" value="UniProtKB-SubCell"/>
</dbReference>
<accession>M1YNK0</accession>
<sequence length="309" mass="34935">MRSAHNITTNDTGFKSGYASLIGKPNVGKSTLLNRLVREKLAAMSRRPQTTRNRITGVCHLKGGQIILMDTPGIHQGARKLNEEMVKTSLSTYGDVDLILFMIDARQGCGEDDAFVLESLKQSRTPKILVINKIDLIPKARILELTSEINARETFVETVPISALKEDGLDLLEQVILKHLPEGPRYFPEDMITDAPEEFLIMEIIREKIFKLTAMEIPYSVAVVVDGLREGKRGMLVIDATIFVEKASQKKIVIGGGGKLLKKIGTWSREEIERRFGNKVFLNLYVKVKERWRDNVRDLKEFGYKHGFH</sequence>
<evidence type="ECO:0000313" key="12">
    <source>
        <dbReference type="EMBL" id="CCQ92100.1"/>
    </source>
</evidence>
<dbReference type="InterPro" id="IPR015946">
    <property type="entry name" value="KH_dom-like_a/b"/>
</dbReference>
<feature type="domain" description="Era-type G" evidence="11">
    <location>
        <begin position="15"/>
        <end position="182"/>
    </location>
</feature>
<dbReference type="PROSITE" id="PS50823">
    <property type="entry name" value="KH_TYPE_2"/>
    <property type="match status" value="1"/>
</dbReference>
<keyword evidence="4 7" id="KW-0547">Nucleotide-binding</keyword>
<dbReference type="GO" id="GO:0003924">
    <property type="term" value="F:GTPase activity"/>
    <property type="evidence" value="ECO:0007669"/>
    <property type="project" value="UniProtKB-UniRule"/>
</dbReference>
<feature type="binding site" evidence="7">
    <location>
        <begin position="23"/>
        <end position="30"/>
    </location>
    <ligand>
        <name>GTP</name>
        <dbReference type="ChEBI" id="CHEBI:37565"/>
    </ligand>
</feature>
<evidence type="ECO:0000259" key="11">
    <source>
        <dbReference type="PROSITE" id="PS51713"/>
    </source>
</evidence>
<keyword evidence="5 7" id="KW-0694">RNA-binding</keyword>
<keyword evidence="7" id="KW-0963">Cytoplasm</keyword>
<dbReference type="PANTHER" id="PTHR42698:SF1">
    <property type="entry name" value="GTPASE ERA, MITOCHONDRIAL"/>
    <property type="match status" value="1"/>
</dbReference>
<comment type="similarity">
    <text evidence="1 7 8 9">Belongs to the TRAFAC class TrmE-Era-EngA-EngB-Septin-like GTPase superfamily. Era GTPase family.</text>
</comment>
<keyword evidence="13" id="KW-1185">Reference proteome</keyword>
<dbReference type="NCBIfam" id="TIGR00231">
    <property type="entry name" value="small_GTP"/>
    <property type="match status" value="1"/>
</dbReference>
<dbReference type="GO" id="GO:0005829">
    <property type="term" value="C:cytosol"/>
    <property type="evidence" value="ECO:0007669"/>
    <property type="project" value="TreeGrafter"/>
</dbReference>
<name>M1YNK0_NITG3</name>
<dbReference type="InterPro" id="IPR005662">
    <property type="entry name" value="GTPase_Era-like"/>
</dbReference>
<feature type="domain" description="KH type-2" evidence="10">
    <location>
        <begin position="205"/>
        <end position="290"/>
    </location>
</feature>
<keyword evidence="3 7" id="KW-0690">Ribosome biogenesis</keyword>
<comment type="subunit">
    <text evidence="7">Monomer.</text>
</comment>
<dbReference type="InterPro" id="IPR004044">
    <property type="entry name" value="KH_dom_type_2"/>
</dbReference>
<dbReference type="PROSITE" id="PS51713">
    <property type="entry name" value="G_ERA"/>
    <property type="match status" value="1"/>
</dbReference>
<evidence type="ECO:0000256" key="4">
    <source>
        <dbReference type="ARBA" id="ARBA00022741"/>
    </source>
</evidence>
<dbReference type="InterPro" id="IPR006073">
    <property type="entry name" value="GTP-bd"/>
</dbReference>
<dbReference type="InParanoid" id="M1YNK0"/>
<dbReference type="Proteomes" id="UP000011704">
    <property type="component" value="Unassembled WGS sequence"/>
</dbReference>
<evidence type="ECO:0000256" key="9">
    <source>
        <dbReference type="RuleBase" id="RU003761"/>
    </source>
</evidence>
<dbReference type="GO" id="GO:0070181">
    <property type="term" value="F:small ribosomal subunit rRNA binding"/>
    <property type="evidence" value="ECO:0007669"/>
    <property type="project" value="UniProtKB-UniRule"/>
</dbReference>
<dbReference type="STRING" id="1266370.NITGR_950058"/>
<dbReference type="HAMAP" id="MF_00367">
    <property type="entry name" value="GTPase_Era"/>
    <property type="match status" value="1"/>
</dbReference>
<dbReference type="GO" id="GO:0043024">
    <property type="term" value="F:ribosomal small subunit binding"/>
    <property type="evidence" value="ECO:0007669"/>
    <property type="project" value="TreeGrafter"/>
</dbReference>
<dbReference type="Pfam" id="PF01926">
    <property type="entry name" value="MMR_HSR1"/>
    <property type="match status" value="1"/>
</dbReference>
<feature type="region of interest" description="G4" evidence="8">
    <location>
        <begin position="132"/>
        <end position="135"/>
    </location>
</feature>
<feature type="region of interest" description="G3" evidence="8">
    <location>
        <begin position="70"/>
        <end position="73"/>
    </location>
</feature>
<evidence type="ECO:0000256" key="1">
    <source>
        <dbReference type="ARBA" id="ARBA00007921"/>
    </source>
</evidence>
<feature type="region of interest" description="G2" evidence="8">
    <location>
        <begin position="49"/>
        <end position="53"/>
    </location>
</feature>
<evidence type="ECO:0000256" key="5">
    <source>
        <dbReference type="ARBA" id="ARBA00022884"/>
    </source>
</evidence>
<dbReference type="EMBL" id="CAQJ01000105">
    <property type="protein sequence ID" value="CCQ92100.1"/>
    <property type="molecule type" value="Genomic_DNA"/>
</dbReference>
<dbReference type="SUPFAM" id="SSF52540">
    <property type="entry name" value="P-loop containing nucleoside triphosphate hydrolases"/>
    <property type="match status" value="1"/>
</dbReference>
<comment type="function">
    <text evidence="7">An essential GTPase that binds both GDP and GTP, with rapid nucleotide exchange. Plays a role in 16S rRNA processing and 30S ribosomal subunit biogenesis and possibly also in cell cycle regulation and energy metabolism.</text>
</comment>
<evidence type="ECO:0000313" key="13">
    <source>
        <dbReference type="Proteomes" id="UP000011704"/>
    </source>
</evidence>
<dbReference type="GO" id="GO:0005525">
    <property type="term" value="F:GTP binding"/>
    <property type="evidence" value="ECO:0007669"/>
    <property type="project" value="UniProtKB-UniRule"/>
</dbReference>
<dbReference type="NCBIfam" id="TIGR00436">
    <property type="entry name" value="era"/>
    <property type="match status" value="1"/>
</dbReference>
<comment type="subcellular location">
    <subcellularLocation>
        <location evidence="7">Cytoplasm</location>
    </subcellularLocation>
    <subcellularLocation>
        <location evidence="7">Cell membrane</location>
        <topology evidence="7">Peripheral membrane protein</topology>
    </subcellularLocation>
</comment>
<dbReference type="Gene3D" id="3.40.50.300">
    <property type="entry name" value="P-loop containing nucleotide triphosphate hydrolases"/>
    <property type="match status" value="1"/>
</dbReference>
<dbReference type="Pfam" id="PF07650">
    <property type="entry name" value="KH_2"/>
    <property type="match status" value="1"/>
</dbReference>
<dbReference type="InterPro" id="IPR030388">
    <property type="entry name" value="G_ERA_dom"/>
</dbReference>